<dbReference type="InterPro" id="IPR014219">
    <property type="entry name" value="SpoIVB"/>
</dbReference>
<dbReference type="Gene3D" id="2.30.42.10">
    <property type="match status" value="1"/>
</dbReference>
<reference evidence="3 4" key="1">
    <citation type="submission" date="2016-11" db="EMBL/GenBank/DDBJ databases">
        <authorList>
            <person name="Jaros S."/>
            <person name="Januszkiewicz K."/>
            <person name="Wedrychowicz H."/>
        </authorList>
    </citation>
    <scope>NUCLEOTIDE SEQUENCE [LARGE SCALE GENOMIC DNA]</scope>
    <source>
        <strain evidence="3 4">DSM 3090</strain>
    </source>
</reference>
<name>A0A1M6L446_9CLOT</name>
<evidence type="ECO:0000256" key="1">
    <source>
        <dbReference type="SAM" id="SignalP"/>
    </source>
</evidence>
<dbReference type="InterPro" id="IPR001478">
    <property type="entry name" value="PDZ"/>
</dbReference>
<feature type="signal peptide" evidence="1">
    <location>
        <begin position="1"/>
        <end position="23"/>
    </location>
</feature>
<keyword evidence="4" id="KW-1185">Reference proteome</keyword>
<dbReference type="SUPFAM" id="SSF50156">
    <property type="entry name" value="PDZ domain-like"/>
    <property type="match status" value="1"/>
</dbReference>
<feature type="chain" id="PRO_5038660981" evidence="1">
    <location>
        <begin position="24"/>
        <end position="357"/>
    </location>
</feature>
<proteinExistence type="predicted"/>
<dbReference type="InterPro" id="IPR036034">
    <property type="entry name" value="PDZ_sf"/>
</dbReference>
<dbReference type="PROSITE" id="PS51494">
    <property type="entry name" value="SPOIVB"/>
    <property type="match status" value="1"/>
</dbReference>
<evidence type="ECO:0000313" key="4">
    <source>
        <dbReference type="Proteomes" id="UP000183952"/>
    </source>
</evidence>
<dbReference type="Pfam" id="PF05580">
    <property type="entry name" value="Peptidase_S55"/>
    <property type="match status" value="1"/>
</dbReference>
<accession>A0A1M6L446</accession>
<feature type="domain" description="Peptidase S55" evidence="2">
    <location>
        <begin position="125"/>
        <end position="357"/>
    </location>
</feature>
<dbReference type="NCBIfam" id="TIGR02860">
    <property type="entry name" value="spore_IV_B"/>
    <property type="match status" value="1"/>
</dbReference>
<dbReference type="AlphaFoldDB" id="A0A1M6L446"/>
<dbReference type="InterPro" id="IPR009003">
    <property type="entry name" value="Peptidase_S1_PA"/>
</dbReference>
<dbReference type="Proteomes" id="UP000183952">
    <property type="component" value="Unassembled WGS sequence"/>
</dbReference>
<dbReference type="RefSeq" id="WP_072902200.1">
    <property type="nucleotide sequence ID" value="NZ_FRAD01000005.1"/>
</dbReference>
<dbReference type="OrthoDB" id="9765242at2"/>
<dbReference type="EMBL" id="FRAD01000005">
    <property type="protein sequence ID" value="SHJ65874.1"/>
    <property type="molecule type" value="Genomic_DNA"/>
</dbReference>
<evidence type="ECO:0000259" key="2">
    <source>
        <dbReference type="PROSITE" id="PS51494"/>
    </source>
</evidence>
<dbReference type="STRING" id="1121331.SAMN02745248_00611"/>
<evidence type="ECO:0000313" key="3">
    <source>
        <dbReference type="EMBL" id="SHJ65874.1"/>
    </source>
</evidence>
<dbReference type="SUPFAM" id="SSF50494">
    <property type="entry name" value="Trypsin-like serine proteases"/>
    <property type="match status" value="1"/>
</dbReference>
<dbReference type="InterPro" id="IPR008763">
    <property type="entry name" value="Peptidase_S55"/>
</dbReference>
<gene>
    <name evidence="3" type="ORF">SAMN02745248_00611</name>
</gene>
<protein>
    <submittedName>
        <fullName evidence="3">SpoIVB peptidase. Serine peptidase. MEROPS family S55</fullName>
    </submittedName>
</protein>
<sequence length="357" mass="39753">MRKKFFTKLCCVNLITIFLLSFNMDNSISSCIVADAKEVSAKKVYVGGDAIGIKINTKGILVVGMTNVETEDGLKMSPAIKTGIQIGDNILKADNNTINCTEDILELMKKNDGTSVKLDIERRDKKIIKYIQPIRCNKENTYKLGILVREGSSGIGTVTYYDDENHTYGALGHGISDFDTGYLIKLKDGYISSSEITNIKKSTEGEPGELRGTINYQGQLKGNIKKNTLCGIFGNYHFKKDTIEKVKEKVEIADIDEIKIGKAYIYTTIQGDEPKLYDINIDKIMNQQTPNTKSMQIRITDDRLLNKTGGIVQGMSGSPIIQDNKLIGAVTHVLVNKPQCGYGIYIKWMLNESYDLK</sequence>
<organism evidence="3 4">
    <name type="scientific">Hathewaya proteolytica DSM 3090</name>
    <dbReference type="NCBI Taxonomy" id="1121331"/>
    <lineage>
        <taxon>Bacteria</taxon>
        <taxon>Bacillati</taxon>
        <taxon>Bacillota</taxon>
        <taxon>Clostridia</taxon>
        <taxon>Eubacteriales</taxon>
        <taxon>Clostridiaceae</taxon>
        <taxon>Hathewaya</taxon>
    </lineage>
</organism>
<keyword evidence="1" id="KW-0732">Signal</keyword>
<dbReference type="Pfam" id="PF13180">
    <property type="entry name" value="PDZ_2"/>
    <property type="match status" value="1"/>
</dbReference>